<comment type="caution">
    <text evidence="2">The sequence shown here is derived from an EMBL/GenBank/DDBJ whole genome shotgun (WGS) entry which is preliminary data.</text>
</comment>
<dbReference type="AlphaFoldDB" id="A0A9N7YYW8"/>
<sequence>MRAPRLPPRCHKLSQPTTGGVTLRACSQASACTYEVVRYTPPPGRVPSKVSPHTSDPSTALLRRQDCTAPPSAPMRPFCRSPRGPFQCHKYISNPYFVKRSDRRDASSAEFKEFNADVRKYDLGLTTPCAYSHSTKTAIWTLLRPVPAAGAEQHHPADLNNGRPPVHDPWFSRSDTRPQQSRRDAPTRTWPGTP</sequence>
<gene>
    <name evidence="2" type="ORF">PLEPLA_LOCUS32748</name>
</gene>
<accession>A0A9N7YYW8</accession>
<reference evidence="2" key="1">
    <citation type="submission" date="2020-03" db="EMBL/GenBank/DDBJ databases">
        <authorList>
            <person name="Weist P."/>
        </authorList>
    </citation>
    <scope>NUCLEOTIDE SEQUENCE</scope>
</reference>
<proteinExistence type="predicted"/>
<organism evidence="2 3">
    <name type="scientific">Pleuronectes platessa</name>
    <name type="common">European plaice</name>
    <dbReference type="NCBI Taxonomy" id="8262"/>
    <lineage>
        <taxon>Eukaryota</taxon>
        <taxon>Metazoa</taxon>
        <taxon>Chordata</taxon>
        <taxon>Craniata</taxon>
        <taxon>Vertebrata</taxon>
        <taxon>Euteleostomi</taxon>
        <taxon>Actinopterygii</taxon>
        <taxon>Neopterygii</taxon>
        <taxon>Teleostei</taxon>
        <taxon>Neoteleostei</taxon>
        <taxon>Acanthomorphata</taxon>
        <taxon>Carangaria</taxon>
        <taxon>Pleuronectiformes</taxon>
        <taxon>Pleuronectoidei</taxon>
        <taxon>Pleuronectidae</taxon>
        <taxon>Pleuronectes</taxon>
    </lineage>
</organism>
<feature type="region of interest" description="Disordered" evidence="1">
    <location>
        <begin position="151"/>
        <end position="194"/>
    </location>
</feature>
<protein>
    <submittedName>
        <fullName evidence="2">Uncharacterized protein</fullName>
    </submittedName>
</protein>
<name>A0A9N7YYW8_PLEPL</name>
<dbReference type="EMBL" id="CADEAL010003535">
    <property type="protein sequence ID" value="CAB1445018.1"/>
    <property type="molecule type" value="Genomic_DNA"/>
</dbReference>
<evidence type="ECO:0000256" key="1">
    <source>
        <dbReference type="SAM" id="MobiDB-lite"/>
    </source>
</evidence>
<evidence type="ECO:0000313" key="2">
    <source>
        <dbReference type="EMBL" id="CAB1445018.1"/>
    </source>
</evidence>
<evidence type="ECO:0000313" key="3">
    <source>
        <dbReference type="Proteomes" id="UP001153269"/>
    </source>
</evidence>
<keyword evidence="3" id="KW-1185">Reference proteome</keyword>
<dbReference type="Proteomes" id="UP001153269">
    <property type="component" value="Unassembled WGS sequence"/>
</dbReference>